<dbReference type="Gene3D" id="3.30.2000.30">
    <property type="match status" value="1"/>
</dbReference>
<dbReference type="Proteomes" id="UP000199647">
    <property type="component" value="Unassembled WGS sequence"/>
</dbReference>
<dbReference type="Pfam" id="PF11367">
    <property type="entry name" value="Tail_completion_gp17"/>
    <property type="match status" value="1"/>
</dbReference>
<dbReference type="RefSeq" id="WP_092498155.1">
    <property type="nucleotide sequence ID" value="NZ_FOFG01000013.1"/>
</dbReference>
<dbReference type="InterPro" id="IPR053745">
    <property type="entry name" value="Viral_Tail_Comp_sf"/>
</dbReference>
<dbReference type="OrthoDB" id="7630456at2"/>
<sequence length="138" mass="14938">MSGTFAGLALQKAVYAALSSDALLVTLLGGSRIYDEVPRNAAAPYVHLGEMTASDWSTSTEEGAEIAFAHAVWTRDPGRSSGLAIAERLVELLHEADLPLDGHRLVNLRHTKTETSRAEKPAGRRTLVRFRAVTEPQT</sequence>
<dbReference type="AlphaFoldDB" id="A0A1H9MA06"/>
<evidence type="ECO:0000313" key="1">
    <source>
        <dbReference type="EMBL" id="SER19963.1"/>
    </source>
</evidence>
<evidence type="ECO:0000313" key="2">
    <source>
        <dbReference type="Proteomes" id="UP000199647"/>
    </source>
</evidence>
<dbReference type="STRING" id="1855383.SAMN05216548_1137"/>
<dbReference type="InterPro" id="IPR021508">
    <property type="entry name" value="Gp17-like"/>
</dbReference>
<organism evidence="1 2">
    <name type="scientific">Faunimonas pinastri</name>
    <dbReference type="NCBI Taxonomy" id="1855383"/>
    <lineage>
        <taxon>Bacteria</taxon>
        <taxon>Pseudomonadati</taxon>
        <taxon>Pseudomonadota</taxon>
        <taxon>Alphaproteobacteria</taxon>
        <taxon>Hyphomicrobiales</taxon>
        <taxon>Afifellaceae</taxon>
        <taxon>Faunimonas</taxon>
    </lineage>
</organism>
<proteinExistence type="predicted"/>
<gene>
    <name evidence="1" type="ORF">SAMN05216548_1137</name>
</gene>
<keyword evidence="2" id="KW-1185">Reference proteome</keyword>
<evidence type="ECO:0008006" key="3">
    <source>
        <dbReference type="Google" id="ProtNLM"/>
    </source>
</evidence>
<name>A0A1H9MA06_9HYPH</name>
<reference evidence="1 2" key="1">
    <citation type="submission" date="2016-10" db="EMBL/GenBank/DDBJ databases">
        <authorList>
            <person name="de Groot N.N."/>
        </authorList>
    </citation>
    <scope>NUCLEOTIDE SEQUENCE [LARGE SCALE GENOMIC DNA]</scope>
    <source>
        <strain evidence="1 2">A52C2</strain>
    </source>
</reference>
<dbReference type="EMBL" id="FOFG01000013">
    <property type="protein sequence ID" value="SER19963.1"/>
    <property type="molecule type" value="Genomic_DNA"/>
</dbReference>
<accession>A0A1H9MA06</accession>
<protein>
    <recommendedName>
        <fullName evidence="3">DUF3168 domain-containing protein</fullName>
    </recommendedName>
</protein>